<evidence type="ECO:0000313" key="2">
    <source>
        <dbReference type="EMBL" id="EQD95268.1"/>
    </source>
</evidence>
<keyword evidence="2" id="KW-0378">Hydrolase</keyword>
<proteinExistence type="predicted"/>
<dbReference type="PROSITE" id="PS50263">
    <property type="entry name" value="CN_HYDROLASE"/>
    <property type="match status" value="1"/>
</dbReference>
<dbReference type="Proteomes" id="UP000015834">
    <property type="component" value="Unassembled WGS sequence"/>
</dbReference>
<evidence type="ECO:0000259" key="1">
    <source>
        <dbReference type="PROSITE" id="PS50263"/>
    </source>
</evidence>
<organism evidence="2 3">
    <name type="scientific">Helicobacter pylori PZ5056</name>
    <dbReference type="NCBI Taxonomy" id="1337393"/>
    <lineage>
        <taxon>Bacteria</taxon>
        <taxon>Pseudomonadati</taxon>
        <taxon>Campylobacterota</taxon>
        <taxon>Epsilonproteobacteria</taxon>
        <taxon>Campylobacterales</taxon>
        <taxon>Helicobacteraceae</taxon>
        <taxon>Helicobacter</taxon>
    </lineage>
</organism>
<sequence>MKTKNPAKRILKTAVIQMQSKPYALNENLQLALNLAKEAHNKGANLIVLPELFDSGYCVNDKDAEFGIDLKAIEHGEETLKNETLRALSDFAKSSNTHIVACSIEKTDKKLYDSAYIISPKGKIVGKHRKIYLWGDEKSRFKRGKKYEVFTLDFGDFSAKVGLQICYEIGFGVGTNLLALQGAEVLIYPSA</sequence>
<feature type="domain" description="CN hydrolase" evidence="1">
    <location>
        <begin position="11"/>
        <end position="191"/>
    </location>
</feature>
<dbReference type="Gene3D" id="3.60.110.10">
    <property type="entry name" value="Carbon-nitrogen hydrolase"/>
    <property type="match status" value="1"/>
</dbReference>
<dbReference type="AlphaFoldDB" id="T2SSA5"/>
<dbReference type="PANTHER" id="PTHR23088">
    <property type="entry name" value="NITRILASE-RELATED"/>
    <property type="match status" value="1"/>
</dbReference>
<name>T2SSA5_HELPX</name>
<dbReference type="GO" id="GO:0016787">
    <property type="term" value="F:hydrolase activity"/>
    <property type="evidence" value="ECO:0007669"/>
    <property type="project" value="UniProtKB-KW"/>
</dbReference>
<dbReference type="EMBL" id="ASYU01000271">
    <property type="protein sequence ID" value="EQD95268.1"/>
    <property type="molecule type" value="Genomic_DNA"/>
</dbReference>
<dbReference type="InterPro" id="IPR036526">
    <property type="entry name" value="C-N_Hydrolase_sf"/>
</dbReference>
<dbReference type="Pfam" id="PF00795">
    <property type="entry name" value="CN_hydrolase"/>
    <property type="match status" value="1"/>
</dbReference>
<comment type="caution">
    <text evidence="2">The sequence shown here is derived from an EMBL/GenBank/DDBJ whole genome shotgun (WGS) entry which is preliminary data.</text>
</comment>
<reference evidence="2 3" key="1">
    <citation type="journal article" date="2013" name="Genome Announc.">
        <title>Draft Genome Sequences of Helicobacter pylori Strains Isolated from Regions of Low and High Gastric Cancer Risk in Colombia.</title>
        <authorList>
            <person name="Sheh A."/>
            <person name="Piazuelo M.B."/>
            <person name="Wilson K.T."/>
            <person name="Correa P."/>
            <person name="Fox J.G."/>
        </authorList>
    </citation>
    <scope>NUCLEOTIDE SEQUENCE [LARGE SCALE GENOMIC DNA]</scope>
    <source>
        <strain evidence="2 3">PZ5056</strain>
    </source>
</reference>
<gene>
    <name evidence="2" type="ORF">L933_08515</name>
</gene>
<protein>
    <submittedName>
        <fullName evidence="2">N-carbomoyl-D-amino acid amidohydrolase</fullName>
    </submittedName>
</protein>
<dbReference type="CDD" id="cd07197">
    <property type="entry name" value="nitrilase"/>
    <property type="match status" value="1"/>
</dbReference>
<accession>T2SSA5</accession>
<dbReference type="InterPro" id="IPR003010">
    <property type="entry name" value="C-N_Hydrolase"/>
</dbReference>
<feature type="non-terminal residue" evidence="2">
    <location>
        <position position="191"/>
    </location>
</feature>
<dbReference type="PANTHER" id="PTHR23088:SF27">
    <property type="entry name" value="DEAMINATED GLUTATHIONE AMIDASE"/>
    <property type="match status" value="1"/>
</dbReference>
<evidence type="ECO:0000313" key="3">
    <source>
        <dbReference type="Proteomes" id="UP000015834"/>
    </source>
</evidence>
<dbReference type="SUPFAM" id="SSF56317">
    <property type="entry name" value="Carbon-nitrogen hydrolase"/>
    <property type="match status" value="1"/>
</dbReference>